<dbReference type="EMBL" id="CP039371">
    <property type="protein sequence ID" value="QCI13057.1"/>
    <property type="molecule type" value="Genomic_DNA"/>
</dbReference>
<reference evidence="2" key="1">
    <citation type="submission" date="2019-04" db="EMBL/GenBank/DDBJ databases">
        <title>Genome sequence of Pseudomonas putida 1290, an auxin catabolizing strain.</title>
        <authorList>
            <person name="Laird T.S."/>
            <person name="Leveau J.H.J."/>
        </authorList>
    </citation>
    <scope>NUCLEOTIDE SEQUENCE [LARGE SCALE GENOMIC DNA]</scope>
    <source>
        <strain evidence="2">1290</strain>
    </source>
</reference>
<sequence>MRFDRYPRYEGVNFTPRKESAFARKMQREQDAFPLFAEQVASEQRDWDDEKSRRESVSRKTDQKWRDSLARSWRKMRSAYYAMDTERRARCREYMLSWRGPCNPVNFIYIVEGFNGAREERNRTIREQDRQLREEICRQLADEMCQQPLLHG</sequence>
<name>A0A4D6XB68_PSEPU</name>
<dbReference type="Proteomes" id="UP000298551">
    <property type="component" value="Chromosome"/>
</dbReference>
<evidence type="ECO:0000313" key="2">
    <source>
        <dbReference type="Proteomes" id="UP000298551"/>
    </source>
</evidence>
<evidence type="ECO:0000313" key="1">
    <source>
        <dbReference type="EMBL" id="QCI13057.1"/>
    </source>
</evidence>
<protein>
    <submittedName>
        <fullName evidence="1">Uncharacterized protein</fullName>
    </submittedName>
</protein>
<proteinExistence type="predicted"/>
<accession>A0A4D6XB68</accession>
<gene>
    <name evidence="1" type="ORF">E6B08_17515</name>
</gene>
<dbReference type="RefSeq" id="WP_136915209.1">
    <property type="nucleotide sequence ID" value="NZ_CP039371.1"/>
</dbReference>
<organism evidence="1 2">
    <name type="scientific">Pseudomonas putida</name>
    <name type="common">Arthrobacter siderocapsulatus</name>
    <dbReference type="NCBI Taxonomy" id="303"/>
    <lineage>
        <taxon>Bacteria</taxon>
        <taxon>Pseudomonadati</taxon>
        <taxon>Pseudomonadota</taxon>
        <taxon>Gammaproteobacteria</taxon>
        <taxon>Pseudomonadales</taxon>
        <taxon>Pseudomonadaceae</taxon>
        <taxon>Pseudomonas</taxon>
    </lineage>
</organism>
<dbReference type="AlphaFoldDB" id="A0A4D6XB68"/>
<dbReference type="OrthoDB" id="6935809at2"/>